<organism evidence="12 13">
    <name type="scientific">Populibacterium corticicola</name>
    <dbReference type="NCBI Taxonomy" id="1812826"/>
    <lineage>
        <taxon>Bacteria</taxon>
        <taxon>Bacillati</taxon>
        <taxon>Actinomycetota</taxon>
        <taxon>Actinomycetes</taxon>
        <taxon>Micrococcales</taxon>
        <taxon>Jonesiaceae</taxon>
        <taxon>Populibacterium</taxon>
    </lineage>
</organism>
<dbReference type="EC" id="6.3.4.21" evidence="3 9"/>
<comment type="caution">
    <text evidence="12">The sequence shown here is derived from an EMBL/GenBank/DDBJ whole genome shotgun (WGS) entry which is preliminary data.</text>
</comment>
<dbReference type="Gene3D" id="3.20.140.10">
    <property type="entry name" value="nicotinate phosphoribosyltransferase"/>
    <property type="match status" value="1"/>
</dbReference>
<reference evidence="13" key="1">
    <citation type="journal article" date="2019" name="Int. J. Syst. Evol. Microbiol.">
        <title>The Global Catalogue of Microorganisms (GCM) 10K type strain sequencing project: providing services to taxonomists for standard genome sequencing and annotation.</title>
        <authorList>
            <consortium name="The Broad Institute Genomics Platform"/>
            <consortium name="The Broad Institute Genome Sequencing Center for Infectious Disease"/>
            <person name="Wu L."/>
            <person name="Ma J."/>
        </authorList>
    </citation>
    <scope>NUCLEOTIDE SEQUENCE [LARGE SCALE GENOMIC DNA]</scope>
    <source>
        <strain evidence="13">KCTC 33576</strain>
    </source>
</reference>
<dbReference type="InterPro" id="IPR013785">
    <property type="entry name" value="Aldolase_TIM"/>
</dbReference>
<keyword evidence="13" id="KW-1185">Reference proteome</keyword>
<dbReference type="InterPro" id="IPR007229">
    <property type="entry name" value="Nic_PRibTrfase-Fam"/>
</dbReference>
<evidence type="ECO:0000313" key="12">
    <source>
        <dbReference type="EMBL" id="MFD2841015.1"/>
    </source>
</evidence>
<keyword evidence="7 9" id="KW-0808">Transferase</keyword>
<name>A0ABW5XID4_9MICO</name>
<comment type="PTM">
    <text evidence="9">Transiently phosphorylated on a His residue during the reaction cycle. Phosphorylation strongly increases the affinity for substrates and increases the rate of nicotinate D-ribonucleotide production. Dephosphorylation regenerates the low-affinity form of the enzyme, leading to product release.</text>
</comment>
<comment type="catalytic activity">
    <reaction evidence="8 9">
        <text>5-phospho-alpha-D-ribose 1-diphosphate + nicotinate + ATP + H2O = nicotinate beta-D-ribonucleotide + ADP + phosphate + diphosphate</text>
        <dbReference type="Rhea" id="RHEA:36163"/>
        <dbReference type="ChEBI" id="CHEBI:15377"/>
        <dbReference type="ChEBI" id="CHEBI:30616"/>
        <dbReference type="ChEBI" id="CHEBI:32544"/>
        <dbReference type="ChEBI" id="CHEBI:33019"/>
        <dbReference type="ChEBI" id="CHEBI:43474"/>
        <dbReference type="ChEBI" id="CHEBI:57502"/>
        <dbReference type="ChEBI" id="CHEBI:58017"/>
        <dbReference type="ChEBI" id="CHEBI:456216"/>
        <dbReference type="EC" id="6.3.4.21"/>
    </reaction>
</comment>
<evidence type="ECO:0000256" key="4">
    <source>
        <dbReference type="ARBA" id="ARBA00022553"/>
    </source>
</evidence>
<dbReference type="Pfam" id="PF17767">
    <property type="entry name" value="NAPRTase_N"/>
    <property type="match status" value="1"/>
</dbReference>
<evidence type="ECO:0000256" key="1">
    <source>
        <dbReference type="ARBA" id="ARBA00004952"/>
    </source>
</evidence>
<evidence type="ECO:0000256" key="3">
    <source>
        <dbReference type="ARBA" id="ARBA00013236"/>
    </source>
</evidence>
<keyword evidence="12" id="KW-0328">Glycosyltransferase</keyword>
<evidence type="ECO:0000256" key="8">
    <source>
        <dbReference type="ARBA" id="ARBA00048668"/>
    </source>
</evidence>
<dbReference type="NCBIfam" id="NF006698">
    <property type="entry name" value="PRK09243.1-5"/>
    <property type="match status" value="1"/>
</dbReference>
<evidence type="ECO:0000256" key="5">
    <source>
        <dbReference type="ARBA" id="ARBA00022598"/>
    </source>
</evidence>
<dbReference type="SUPFAM" id="SSF54675">
    <property type="entry name" value="Nicotinate/Quinolinate PRTase N-terminal domain-like"/>
    <property type="match status" value="1"/>
</dbReference>
<feature type="domain" description="Nicotinate phosphoribosyltransferase N-terminal" evidence="11">
    <location>
        <begin position="5"/>
        <end position="129"/>
    </location>
</feature>
<dbReference type="GO" id="GO:0004516">
    <property type="term" value="F:nicotinate phosphoribosyltransferase activity"/>
    <property type="evidence" value="ECO:0007669"/>
    <property type="project" value="UniProtKB-EC"/>
</dbReference>
<evidence type="ECO:0000256" key="2">
    <source>
        <dbReference type="ARBA" id="ARBA00010897"/>
    </source>
</evidence>
<dbReference type="Proteomes" id="UP001597391">
    <property type="component" value="Unassembled WGS sequence"/>
</dbReference>
<feature type="domain" description="Nicotinate/nicotinamide phosphoribosyltransferase" evidence="10">
    <location>
        <begin position="150"/>
        <end position="341"/>
    </location>
</feature>
<dbReference type="InterPro" id="IPR006405">
    <property type="entry name" value="Nic_PRibTrfase_pncB"/>
</dbReference>
<comment type="similarity">
    <text evidence="2 9">Belongs to the NAPRTase family.</text>
</comment>
<gene>
    <name evidence="12" type="ORF">ACFSYH_10590</name>
</gene>
<dbReference type="PANTHER" id="PTHR11098">
    <property type="entry name" value="NICOTINATE PHOSPHORIBOSYLTRANSFERASE"/>
    <property type="match status" value="1"/>
</dbReference>
<dbReference type="EMBL" id="JBHUOP010000004">
    <property type="protein sequence ID" value="MFD2841015.1"/>
    <property type="molecule type" value="Genomic_DNA"/>
</dbReference>
<dbReference type="NCBIfam" id="TIGR01513">
    <property type="entry name" value="NAPRTase_put"/>
    <property type="match status" value="1"/>
</dbReference>
<dbReference type="PIRSF" id="PIRSF000484">
    <property type="entry name" value="NAPRT"/>
    <property type="match status" value="1"/>
</dbReference>
<evidence type="ECO:0000256" key="7">
    <source>
        <dbReference type="ARBA" id="ARBA00022679"/>
    </source>
</evidence>
<comment type="pathway">
    <text evidence="1 9">Cofactor biosynthesis; NAD(+) biosynthesis; nicotinate D-ribonucleotide from nicotinate: step 1/1.</text>
</comment>
<evidence type="ECO:0000256" key="9">
    <source>
        <dbReference type="RuleBase" id="RU365100"/>
    </source>
</evidence>
<comment type="function">
    <text evidence="9">Catalyzes the first step in the biosynthesis of NAD from nicotinic acid, the ATP-dependent synthesis of beta-nicotinate D-ribonucleotide from nicotinate and 5-phospho-D-ribose 1-phosphate.</text>
</comment>
<dbReference type="Gene3D" id="3.20.20.70">
    <property type="entry name" value="Aldolase class I"/>
    <property type="match status" value="1"/>
</dbReference>
<dbReference type="Pfam" id="PF04095">
    <property type="entry name" value="NAPRTase"/>
    <property type="match status" value="1"/>
</dbReference>
<evidence type="ECO:0000259" key="10">
    <source>
        <dbReference type="Pfam" id="PF04095"/>
    </source>
</evidence>
<evidence type="ECO:0000259" key="11">
    <source>
        <dbReference type="Pfam" id="PF17767"/>
    </source>
</evidence>
<dbReference type="InterPro" id="IPR036068">
    <property type="entry name" value="Nicotinate_pribotase-like_C"/>
</dbReference>
<keyword evidence="6 9" id="KW-0662">Pyridine nucleotide biosynthesis</keyword>
<dbReference type="NCBIfam" id="NF009131">
    <property type="entry name" value="PRK12484.1"/>
    <property type="match status" value="1"/>
</dbReference>
<dbReference type="SUPFAM" id="SSF51690">
    <property type="entry name" value="Nicotinate/Quinolinate PRTase C-terminal domain-like"/>
    <property type="match status" value="1"/>
</dbReference>
<keyword evidence="5 9" id="KW-0436">Ligase</keyword>
<dbReference type="CDD" id="cd01570">
    <property type="entry name" value="NAPRTase_A"/>
    <property type="match status" value="1"/>
</dbReference>
<dbReference type="InterPro" id="IPR040727">
    <property type="entry name" value="NAPRTase_N"/>
</dbReference>
<evidence type="ECO:0000313" key="13">
    <source>
        <dbReference type="Proteomes" id="UP001597391"/>
    </source>
</evidence>
<dbReference type="GO" id="GO:0016757">
    <property type="term" value="F:glycosyltransferase activity"/>
    <property type="evidence" value="ECO:0007669"/>
    <property type="project" value="UniProtKB-KW"/>
</dbReference>
<accession>A0ABW5XID4</accession>
<proteinExistence type="inferred from homology"/>
<sequence>MGTALLTDKYEFTMLQAALRDGTADRKCVFELFTRRLPAGRRYGVVAGTGRFLEELTSYRFEEEDLEYLRAEGVLDERTLDYLADYRFTGDIRGYAEGEIYFPHSPLMVVESTFAQGVLLETLALSILNYDSAVASAASRMTTAAGSRPCLDMGARRAHEQAAVSAARAAVIAGFAGTSNYEAARRHGLKAIGTAAHAWTLLHDSEEEAFRSQVDSLGVSTTLLVDTYDVTQGVETAIKVAGPELGAVRLDSGDLGVQAAEVRKQLDSLGATNTKITVTSDLDEHAIAALASAPVDSYGVGTRLVTGSGEPTSSMVYKLVLRENTQGVMEPVQKASTAKASVGGTKSAVRELNSHGRAASEMVLVGSDAARETFVGSAQSVRPLHVPLVTAGVVHEEWLGGEGLSRAITRHRTSRDELPRNALRLSVGDPAIPTVTRSLD</sequence>
<dbReference type="RefSeq" id="WP_377466939.1">
    <property type="nucleotide sequence ID" value="NZ_JBHUOP010000004.1"/>
</dbReference>
<dbReference type="PANTHER" id="PTHR11098:SF8">
    <property type="entry name" value="NICOTINATE PHOSPHORIBOSYLTRANSFERASE PNCB1"/>
    <property type="match status" value="1"/>
</dbReference>
<evidence type="ECO:0000256" key="6">
    <source>
        <dbReference type="ARBA" id="ARBA00022642"/>
    </source>
</evidence>
<protein>
    <recommendedName>
        <fullName evidence="3 9">Nicotinate phosphoribosyltransferase</fullName>
        <ecNumber evidence="3 9">6.3.4.21</ecNumber>
    </recommendedName>
</protein>
<dbReference type="InterPro" id="IPR041525">
    <property type="entry name" value="N/Namide_PRibTrfase"/>
</dbReference>
<keyword evidence="4" id="KW-0597">Phosphoprotein</keyword>